<name>A0A0A8L9P5_9SACH</name>
<dbReference type="PANTHER" id="PTHR46042">
    <property type="entry name" value="DIPHTHINE METHYLTRANSFERASE"/>
    <property type="match status" value="1"/>
</dbReference>
<evidence type="ECO:0000313" key="8">
    <source>
        <dbReference type="EMBL" id="CDO95639.1"/>
    </source>
</evidence>
<dbReference type="InterPro" id="IPR001680">
    <property type="entry name" value="WD40_rpt"/>
</dbReference>
<keyword evidence="2" id="KW-0853">WD repeat</keyword>
<accession>A0A0A8L9P5</accession>
<dbReference type="Gene3D" id="2.130.10.10">
    <property type="entry name" value="YVTN repeat-like/Quinoprotein amine dehydrogenase"/>
    <property type="match status" value="1"/>
</dbReference>
<comment type="caution">
    <text evidence="8">The sequence shown here is derived from an EMBL/GenBank/DDBJ whole genome shotgun (WGS) entry which is preliminary data.</text>
</comment>
<evidence type="ECO:0000256" key="5">
    <source>
        <dbReference type="ARBA" id="ARBA00038092"/>
    </source>
</evidence>
<evidence type="ECO:0000256" key="7">
    <source>
        <dbReference type="ARBA" id="ARBA00047551"/>
    </source>
</evidence>
<dbReference type="InterPro" id="IPR052415">
    <property type="entry name" value="Diphthine_MTase"/>
</dbReference>
<protein>
    <recommendedName>
        <fullName evidence="6">methylated diphthine methylhydrolase</fullName>
        <ecNumber evidence="6">3.1.1.97</ecNumber>
    </recommendedName>
</protein>
<comment type="similarity">
    <text evidence="5">Belongs to the DPH7 family.</text>
</comment>
<dbReference type="PANTHER" id="PTHR46042:SF1">
    <property type="entry name" value="DIPHTHINE METHYLTRANSFERASE"/>
    <property type="match status" value="1"/>
</dbReference>
<dbReference type="GO" id="GO:0061685">
    <property type="term" value="F:diphthine methylesterase activity"/>
    <property type="evidence" value="ECO:0007669"/>
    <property type="project" value="UniProtKB-EC"/>
</dbReference>
<organism evidence="8 9">
    <name type="scientific">Kluyveromyces dobzhanskii CBS 2104</name>
    <dbReference type="NCBI Taxonomy" id="1427455"/>
    <lineage>
        <taxon>Eukaryota</taxon>
        <taxon>Fungi</taxon>
        <taxon>Dikarya</taxon>
        <taxon>Ascomycota</taxon>
        <taxon>Saccharomycotina</taxon>
        <taxon>Saccharomycetes</taxon>
        <taxon>Saccharomycetales</taxon>
        <taxon>Saccharomycetaceae</taxon>
        <taxon>Kluyveromyces</taxon>
    </lineage>
</organism>
<sequence>MDLNLLSTKKTYGAILDLKLNPFDDTLLLTAHSTGNMMVWKISADDEDSVINIELLNNLQVFDTTCLITSLHVSPTLDNLILLTSTNGDFATVDIIHGEICFIEEVEREFLDDSTLDYMKVPGADVNPIDIRNDHEQVFEYQHSLECWTAEFGSLTPLQNVIFTGGDDSAIAAHDLRTGKNIWGNLKVHQAGVTAIKASTETFRNNKPTSLITGSYDDHIRSFDLRMLTETSIYPGSNVPVVNNWEDNLEGGVWRFSEAPDNDGGSNNKLMVCCMYNGANIVNVKDDEFVTEQFIKEGHDSMCYGGDWSKNVIATCSFYDKSLQLWRSE</sequence>
<dbReference type="GO" id="GO:0017183">
    <property type="term" value="P:protein histidyl modification to diphthamide"/>
    <property type="evidence" value="ECO:0007669"/>
    <property type="project" value="TreeGrafter"/>
</dbReference>
<keyword evidence="3" id="KW-0677">Repeat</keyword>
<dbReference type="SUPFAM" id="SSF50978">
    <property type="entry name" value="WD40 repeat-like"/>
    <property type="match status" value="1"/>
</dbReference>
<dbReference type="EMBL" id="CCBQ010000045">
    <property type="protein sequence ID" value="CDO95639.1"/>
    <property type="molecule type" value="Genomic_DNA"/>
</dbReference>
<dbReference type="SMART" id="SM00320">
    <property type="entry name" value="WD40"/>
    <property type="match status" value="4"/>
</dbReference>
<evidence type="ECO:0000256" key="1">
    <source>
        <dbReference type="ARBA" id="ARBA00005156"/>
    </source>
</evidence>
<keyword evidence="9" id="KW-1185">Reference proteome</keyword>
<evidence type="ECO:0000256" key="4">
    <source>
        <dbReference type="ARBA" id="ARBA00022801"/>
    </source>
</evidence>
<keyword evidence="4" id="KW-0378">Hydrolase</keyword>
<dbReference type="AlphaFoldDB" id="A0A0A8L9P5"/>
<dbReference type="Proteomes" id="UP000031516">
    <property type="component" value="Unassembled WGS sequence"/>
</dbReference>
<evidence type="ECO:0000256" key="3">
    <source>
        <dbReference type="ARBA" id="ARBA00022737"/>
    </source>
</evidence>
<dbReference type="InterPro" id="IPR036322">
    <property type="entry name" value="WD40_repeat_dom_sf"/>
</dbReference>
<dbReference type="EC" id="3.1.1.97" evidence="6"/>
<gene>
    <name evidence="8" type="ORF">KLDO_g3872</name>
</gene>
<reference evidence="8 9" key="1">
    <citation type="submission" date="2014-03" db="EMBL/GenBank/DDBJ databases">
        <title>The genome of Kluyveromyces dobzhanskii.</title>
        <authorList>
            <person name="Nystedt B."/>
            <person name="Astrom S."/>
        </authorList>
    </citation>
    <scope>NUCLEOTIDE SEQUENCE [LARGE SCALE GENOMIC DNA]</scope>
    <source>
        <strain evidence="8 9">CBS 2104</strain>
    </source>
</reference>
<proteinExistence type="inferred from homology"/>
<dbReference type="OrthoDB" id="1930760at2759"/>
<evidence type="ECO:0000313" key="9">
    <source>
        <dbReference type="Proteomes" id="UP000031516"/>
    </source>
</evidence>
<dbReference type="GO" id="GO:0005737">
    <property type="term" value="C:cytoplasm"/>
    <property type="evidence" value="ECO:0007669"/>
    <property type="project" value="TreeGrafter"/>
</dbReference>
<evidence type="ECO:0000256" key="6">
    <source>
        <dbReference type="ARBA" id="ARBA00039131"/>
    </source>
</evidence>
<dbReference type="InterPro" id="IPR015943">
    <property type="entry name" value="WD40/YVTN_repeat-like_dom_sf"/>
</dbReference>
<comment type="pathway">
    <text evidence="1">Protein modification; peptidyl-diphthamide biosynthesis.</text>
</comment>
<comment type="catalytic activity">
    <reaction evidence="7">
        <text>diphthine methyl ester-[translation elongation factor 2] + H2O = diphthine-[translation elongation factor 2] + methanol + H(+)</text>
        <dbReference type="Rhea" id="RHEA:42656"/>
        <dbReference type="Rhea" id="RHEA-COMP:10172"/>
        <dbReference type="Rhea" id="RHEA-COMP:10173"/>
        <dbReference type="ChEBI" id="CHEBI:15377"/>
        <dbReference type="ChEBI" id="CHEBI:15378"/>
        <dbReference type="ChEBI" id="CHEBI:17790"/>
        <dbReference type="ChEBI" id="CHEBI:79005"/>
        <dbReference type="ChEBI" id="CHEBI:82696"/>
        <dbReference type="EC" id="3.1.1.97"/>
    </reaction>
</comment>
<evidence type="ECO:0000256" key="2">
    <source>
        <dbReference type="ARBA" id="ARBA00022574"/>
    </source>
</evidence>